<dbReference type="Proteomes" id="UP000271573">
    <property type="component" value="Chromosome"/>
</dbReference>
<organism evidence="1 2">
    <name type="scientific">Nocardioides baekrokdamisoli</name>
    <dbReference type="NCBI Taxonomy" id="1804624"/>
    <lineage>
        <taxon>Bacteria</taxon>
        <taxon>Bacillati</taxon>
        <taxon>Actinomycetota</taxon>
        <taxon>Actinomycetes</taxon>
        <taxon>Propionibacteriales</taxon>
        <taxon>Nocardioidaceae</taxon>
        <taxon>Nocardioides</taxon>
    </lineage>
</organism>
<proteinExistence type="predicted"/>
<evidence type="ECO:0000313" key="2">
    <source>
        <dbReference type="Proteomes" id="UP000271573"/>
    </source>
</evidence>
<evidence type="ECO:0000313" key="1">
    <source>
        <dbReference type="EMBL" id="BBH16093.1"/>
    </source>
</evidence>
<protein>
    <submittedName>
        <fullName evidence="1">Uncharacterized protein</fullName>
    </submittedName>
</protein>
<gene>
    <name evidence="1" type="ORF">Back2_03800</name>
</gene>
<dbReference type="EMBL" id="AP019307">
    <property type="protein sequence ID" value="BBH16093.1"/>
    <property type="molecule type" value="Genomic_DNA"/>
</dbReference>
<keyword evidence="2" id="KW-1185">Reference proteome</keyword>
<reference evidence="1 2" key="1">
    <citation type="submission" date="2018-11" db="EMBL/GenBank/DDBJ databases">
        <title>Complete genome sequence of Nocardioides baekrokdamisoli strain KCTC 39748.</title>
        <authorList>
            <person name="Kang S.W."/>
            <person name="Lee K.C."/>
            <person name="Kim K.K."/>
            <person name="Kim J.S."/>
            <person name="Kim D.S."/>
            <person name="Ko S.H."/>
            <person name="Yang S.H."/>
            <person name="Shin Y.K."/>
            <person name="Lee J.S."/>
        </authorList>
    </citation>
    <scope>NUCLEOTIDE SEQUENCE [LARGE SCALE GENOMIC DNA]</scope>
    <source>
        <strain evidence="1 2">KCTC 39748</strain>
    </source>
</reference>
<dbReference type="AlphaFoldDB" id="A0A3G9IV21"/>
<name>A0A3G9IV21_9ACTN</name>
<dbReference type="KEGG" id="nbe:Back2_03800"/>
<accession>A0A3G9IV21</accession>
<sequence length="78" mass="8589">MVASDLVYDPNEVGSDLIVETWISQGPRCDDPTFDPQLLDVVSVVDADGESLAGRVVRRDGNRVWVQFDLVDTLSRPA</sequence>